<dbReference type="Pfam" id="PF09827">
    <property type="entry name" value="CRISPR_Cas2"/>
    <property type="match status" value="1"/>
</dbReference>
<evidence type="ECO:0000256" key="6">
    <source>
        <dbReference type="ARBA" id="ARBA00022801"/>
    </source>
</evidence>
<evidence type="ECO:0000313" key="11">
    <source>
        <dbReference type="Proteomes" id="UP000027665"/>
    </source>
</evidence>
<keyword evidence="11" id="KW-1185">Reference proteome</keyword>
<keyword evidence="7 9" id="KW-0460">Magnesium</keyword>
<keyword evidence="5 9" id="KW-0255">Endonuclease</keyword>
<dbReference type="AlphaFoldDB" id="A0A073J4G3"/>
<comment type="subunit">
    <text evidence="9">Homodimer, forms a heterotetramer with a Cas1 homodimer.</text>
</comment>
<dbReference type="eggNOG" id="COG1343">
    <property type="taxonomic scope" value="Bacteria"/>
</dbReference>
<sequence length="87" mass="10154">MFVLMFYDVGEKRVNKVLKAARKYLTWIQNSVLEGELTPAALEALKVDVKKIIDDEYDSVLFYIWRTERYMAREAMGVKRGAVDSFI</sequence>
<evidence type="ECO:0000313" key="10">
    <source>
        <dbReference type="EMBL" id="KEJ92592.1"/>
    </source>
</evidence>
<dbReference type="GO" id="GO:0051607">
    <property type="term" value="P:defense response to virus"/>
    <property type="evidence" value="ECO:0007669"/>
    <property type="project" value="UniProtKB-UniRule"/>
</dbReference>
<keyword evidence="4 9" id="KW-0479">Metal-binding</keyword>
<accession>A0A073J4G3</accession>
<comment type="caution">
    <text evidence="10">The sequence shown here is derived from an EMBL/GenBank/DDBJ whole genome shotgun (WGS) entry which is preliminary data.</text>
</comment>
<keyword evidence="6 9" id="KW-0378">Hydrolase</keyword>
<dbReference type="EMBL" id="JMKI01000022">
    <property type="protein sequence ID" value="KEJ92592.1"/>
    <property type="molecule type" value="Genomic_DNA"/>
</dbReference>
<evidence type="ECO:0000256" key="2">
    <source>
        <dbReference type="ARBA" id="ARBA00009959"/>
    </source>
</evidence>
<feature type="binding site" evidence="9">
    <location>
        <position position="8"/>
    </location>
    <ligand>
        <name>Mg(2+)</name>
        <dbReference type="ChEBI" id="CHEBI:18420"/>
        <note>catalytic</note>
    </ligand>
</feature>
<dbReference type="Proteomes" id="UP000027665">
    <property type="component" value="Unassembled WGS sequence"/>
</dbReference>
<evidence type="ECO:0000256" key="3">
    <source>
        <dbReference type="ARBA" id="ARBA00022722"/>
    </source>
</evidence>
<dbReference type="PANTHER" id="PTHR34405:SF1">
    <property type="entry name" value="CRISPR-ASSOCIATED ENDORIBONUCLEASE CAS2"/>
    <property type="match status" value="1"/>
</dbReference>
<dbReference type="NCBIfam" id="TIGR01573">
    <property type="entry name" value="cas2"/>
    <property type="match status" value="1"/>
</dbReference>
<reference evidence="10 11" key="1">
    <citation type="submission" date="2014-04" db="EMBL/GenBank/DDBJ databases">
        <title>Draft Genome Sequence of Synergistes jonesii.</title>
        <authorList>
            <person name="Coil D.A."/>
            <person name="Eisen J.A."/>
            <person name="Holland-Moritz H.E."/>
        </authorList>
    </citation>
    <scope>NUCLEOTIDE SEQUENCE [LARGE SCALE GENOMIC DNA]</scope>
    <source>
        <strain evidence="10 11">78-1</strain>
    </source>
</reference>
<comment type="cofactor">
    <cofactor evidence="1 9">
        <name>Mg(2+)</name>
        <dbReference type="ChEBI" id="CHEBI:18420"/>
    </cofactor>
</comment>
<dbReference type="HAMAP" id="MF_01471">
    <property type="entry name" value="Cas2"/>
    <property type="match status" value="1"/>
</dbReference>
<dbReference type="PATRIC" id="fig|2754.20.peg.2630"/>
<keyword evidence="3 9" id="KW-0540">Nuclease</keyword>
<evidence type="ECO:0000256" key="5">
    <source>
        <dbReference type="ARBA" id="ARBA00022759"/>
    </source>
</evidence>
<dbReference type="PANTHER" id="PTHR34405">
    <property type="entry name" value="CRISPR-ASSOCIATED ENDORIBONUCLEASE CAS2"/>
    <property type="match status" value="1"/>
</dbReference>
<dbReference type="GO" id="GO:0016787">
    <property type="term" value="F:hydrolase activity"/>
    <property type="evidence" value="ECO:0007669"/>
    <property type="project" value="UniProtKB-KW"/>
</dbReference>
<dbReference type="GO" id="GO:0046872">
    <property type="term" value="F:metal ion binding"/>
    <property type="evidence" value="ECO:0007669"/>
    <property type="project" value="UniProtKB-UniRule"/>
</dbReference>
<comment type="function">
    <text evidence="9">CRISPR (clustered regularly interspaced short palindromic repeat), is an adaptive immune system that provides protection against mobile genetic elements (viruses, transposable elements and conjugative plasmids). CRISPR clusters contain sequences complementary to antecedent mobile elements and target invading nucleic acids. CRISPR clusters are transcribed and processed into CRISPR RNA (crRNA). Functions as a ssRNA-specific endoribonuclease. Involved in the integration of spacer DNA into the CRISPR cassette.</text>
</comment>
<evidence type="ECO:0000256" key="4">
    <source>
        <dbReference type="ARBA" id="ARBA00022723"/>
    </source>
</evidence>
<dbReference type="GO" id="GO:0004521">
    <property type="term" value="F:RNA endonuclease activity"/>
    <property type="evidence" value="ECO:0007669"/>
    <property type="project" value="InterPro"/>
</dbReference>
<dbReference type="OrthoDB" id="279819at2"/>
<evidence type="ECO:0000256" key="8">
    <source>
        <dbReference type="ARBA" id="ARBA00023118"/>
    </source>
</evidence>
<organism evidence="10 11">
    <name type="scientific">Synergistes jonesii</name>
    <dbReference type="NCBI Taxonomy" id="2754"/>
    <lineage>
        <taxon>Bacteria</taxon>
        <taxon>Thermotogati</taxon>
        <taxon>Synergistota</taxon>
        <taxon>Synergistia</taxon>
        <taxon>Synergistales</taxon>
        <taxon>Synergistaceae</taxon>
        <taxon>Synergistes</taxon>
    </lineage>
</organism>
<dbReference type="CDD" id="cd09725">
    <property type="entry name" value="Cas2_I_II_III"/>
    <property type="match status" value="1"/>
</dbReference>
<gene>
    <name evidence="9" type="primary">cas2</name>
    <name evidence="10" type="ORF">EH55_02910</name>
</gene>
<name>A0A073J4G3_9BACT</name>
<comment type="similarity">
    <text evidence="2 9">Belongs to the CRISPR-associated endoribonuclease Cas2 protein family.</text>
</comment>
<evidence type="ECO:0000256" key="7">
    <source>
        <dbReference type="ARBA" id="ARBA00022842"/>
    </source>
</evidence>
<proteinExistence type="inferred from homology"/>
<evidence type="ECO:0000256" key="1">
    <source>
        <dbReference type="ARBA" id="ARBA00001946"/>
    </source>
</evidence>
<dbReference type="Gene3D" id="3.30.70.240">
    <property type="match status" value="1"/>
</dbReference>
<evidence type="ECO:0000256" key="9">
    <source>
        <dbReference type="HAMAP-Rule" id="MF_01471"/>
    </source>
</evidence>
<dbReference type="EC" id="3.1.-.-" evidence="9"/>
<keyword evidence="8 9" id="KW-0051">Antiviral defense</keyword>
<dbReference type="GO" id="GO:0043571">
    <property type="term" value="P:maintenance of CRISPR repeat elements"/>
    <property type="evidence" value="ECO:0007669"/>
    <property type="project" value="UniProtKB-UniRule"/>
</dbReference>
<dbReference type="InterPro" id="IPR021127">
    <property type="entry name" value="CRISPR_associated_Cas2"/>
</dbReference>
<dbReference type="STRING" id="2754.EH55_02910"/>
<dbReference type="InterPro" id="IPR019199">
    <property type="entry name" value="Virulence_VapD/CRISPR_Cas2"/>
</dbReference>
<protein>
    <recommendedName>
        <fullName evidence="9">CRISPR-associated endoribonuclease Cas2</fullName>
        <ecNumber evidence="9">3.1.-.-</ecNumber>
    </recommendedName>
</protein>
<dbReference type="SUPFAM" id="SSF143430">
    <property type="entry name" value="TTP0101/SSO1404-like"/>
    <property type="match status" value="1"/>
</dbReference>